<dbReference type="SUPFAM" id="SSF46938">
    <property type="entry name" value="CRAL/TRIO N-terminal domain"/>
    <property type="match status" value="1"/>
</dbReference>
<dbReference type="Gene3D" id="1.10.8.20">
    <property type="entry name" value="N-terminal domain of phosphatidylinositol transfer protein sec14p"/>
    <property type="match status" value="1"/>
</dbReference>
<evidence type="ECO:0000256" key="5">
    <source>
        <dbReference type="ARBA" id="ARBA00038020"/>
    </source>
</evidence>
<feature type="domain" description="CRAL-TRIO" evidence="7">
    <location>
        <begin position="144"/>
        <end position="318"/>
    </location>
</feature>
<evidence type="ECO:0000256" key="1">
    <source>
        <dbReference type="ARBA" id="ARBA00004202"/>
    </source>
</evidence>
<comment type="subcellular location">
    <subcellularLocation>
        <location evidence="1">Cell membrane</location>
        <topology evidence="1">Peripheral membrane protein</topology>
    </subcellularLocation>
    <subcellularLocation>
        <location evidence="2">Golgi apparatus membrane</location>
        <topology evidence="2">Peripheral membrane protein</topology>
    </subcellularLocation>
</comment>
<dbReference type="PANTHER" id="PTHR45657:SF8">
    <property type="entry name" value="PHOSPHATIDYLINOSITOL_PHOSPHATIDYLCHOLINE TRANSFER PROTEIN SFH13"/>
    <property type="match status" value="1"/>
</dbReference>
<dbReference type="InterPro" id="IPR036865">
    <property type="entry name" value="CRAL-TRIO_dom_sf"/>
</dbReference>
<dbReference type="Gene3D" id="3.40.525.10">
    <property type="entry name" value="CRAL-TRIO lipid binding domain"/>
    <property type="match status" value="1"/>
</dbReference>
<evidence type="ECO:0000256" key="4">
    <source>
        <dbReference type="ARBA" id="ARBA00023034"/>
    </source>
</evidence>
<dbReference type="Pfam" id="PF00650">
    <property type="entry name" value="CRAL_TRIO"/>
    <property type="match status" value="1"/>
</dbReference>
<keyword evidence="3" id="KW-0653">Protein transport</keyword>
<evidence type="ECO:0000313" key="9">
    <source>
        <dbReference type="Proteomes" id="UP000734854"/>
    </source>
</evidence>
<evidence type="ECO:0000256" key="6">
    <source>
        <dbReference type="SAM" id="MobiDB-lite"/>
    </source>
</evidence>
<keyword evidence="3" id="KW-0813">Transport</keyword>
<keyword evidence="4" id="KW-0333">Golgi apparatus</keyword>
<protein>
    <recommendedName>
        <fullName evidence="7">CRAL-TRIO domain-containing protein</fullName>
    </recommendedName>
</protein>
<reference evidence="8 9" key="1">
    <citation type="submission" date="2020-08" db="EMBL/GenBank/DDBJ databases">
        <title>Plant Genome Project.</title>
        <authorList>
            <person name="Zhang R.-G."/>
        </authorList>
    </citation>
    <scope>NUCLEOTIDE SEQUENCE [LARGE SCALE GENOMIC DNA]</scope>
    <source>
        <tissue evidence="8">Rhizome</tissue>
    </source>
</reference>
<dbReference type="CDD" id="cd00170">
    <property type="entry name" value="SEC14"/>
    <property type="match status" value="1"/>
</dbReference>
<proteinExistence type="inferred from homology"/>
<dbReference type="PANTHER" id="PTHR45657">
    <property type="entry name" value="CRAL-TRIO DOMAIN-CONTAINING PROTEIN YKL091C-RELATED"/>
    <property type="match status" value="1"/>
</dbReference>
<feature type="compositionally biased region" description="Basic and acidic residues" evidence="6">
    <location>
        <begin position="12"/>
        <end position="28"/>
    </location>
</feature>
<keyword evidence="9" id="KW-1185">Reference proteome</keyword>
<dbReference type="InterPro" id="IPR001251">
    <property type="entry name" value="CRAL-TRIO_dom"/>
</dbReference>
<dbReference type="InterPro" id="IPR036273">
    <property type="entry name" value="CRAL/TRIO_N_dom_sf"/>
</dbReference>
<sequence>MIDFVEGSRSYEGSKERRSDMENSEDERWQTRMGSLKKKALNASCRFTHSLKKRGRRRVNFRIPSVSIEDVRDAEEEQAVHLFRRQLIDMALLPNQHDDYHTLLRFLKARKFDYEKATHMWADMLQWRKEFGADRILEDFKFEEIEGVLRYYPQGYHGVDKEGRPIYIERLGKAEPNKLMHITTVERYLKYHVQEFEKVLAEKFPACSIAAKRHIGSSTTILDVQGVGLKNFSKTARDLLLNIQKIDGDYYPETLHQMFIVNAGHGFKLLWNTVKGFLDPKTTSKIHVLGTKYQSRLLEAVDAGQLPEFLGGSCTCYYDGGCLRSNKGPWKDPVIIKGIYSDTSAAESVSDVDIGSPVISGSFEYASAHKVGEVNHGEYQNCNELFFKVDKDIHVAQAGCQLSVKTSKAIKDLANAPTSALPNSFGNAAVDRHNIKDHLDEGKLHCFARMLTSFLVKVLSFLRTLRSRHDTSSENIHSLEALDLAHNKNSTAETIKKDYVTACMNRLQKVELMLNELSSKPAEIPPEKERMIMDLIDRIKSVEFDVPKTNKVLQATLMKQMELEATLEALKDSINRRRIFC</sequence>
<dbReference type="AlphaFoldDB" id="A0A8J5F3Z6"/>
<dbReference type="GO" id="GO:0015031">
    <property type="term" value="P:protein transport"/>
    <property type="evidence" value="ECO:0007669"/>
    <property type="project" value="UniProtKB-KW"/>
</dbReference>
<dbReference type="SMART" id="SM01100">
    <property type="entry name" value="CRAL_TRIO_N"/>
    <property type="match status" value="1"/>
</dbReference>
<dbReference type="EMBL" id="JACMSC010000016">
    <property type="protein sequence ID" value="KAG6481121.1"/>
    <property type="molecule type" value="Genomic_DNA"/>
</dbReference>
<dbReference type="InterPro" id="IPR011074">
    <property type="entry name" value="CRAL/TRIO_N_dom"/>
</dbReference>
<organism evidence="8 9">
    <name type="scientific">Zingiber officinale</name>
    <name type="common">Ginger</name>
    <name type="synonym">Amomum zingiber</name>
    <dbReference type="NCBI Taxonomy" id="94328"/>
    <lineage>
        <taxon>Eukaryota</taxon>
        <taxon>Viridiplantae</taxon>
        <taxon>Streptophyta</taxon>
        <taxon>Embryophyta</taxon>
        <taxon>Tracheophyta</taxon>
        <taxon>Spermatophyta</taxon>
        <taxon>Magnoliopsida</taxon>
        <taxon>Liliopsida</taxon>
        <taxon>Zingiberales</taxon>
        <taxon>Zingiberaceae</taxon>
        <taxon>Zingiber</taxon>
    </lineage>
</organism>
<dbReference type="SMART" id="SM00516">
    <property type="entry name" value="SEC14"/>
    <property type="match status" value="1"/>
</dbReference>
<dbReference type="InterPro" id="IPR051026">
    <property type="entry name" value="PI/PC_transfer"/>
</dbReference>
<dbReference type="FunFam" id="3.40.525.10:FF:000011">
    <property type="entry name" value="SEC14 cytosolic factor"/>
    <property type="match status" value="1"/>
</dbReference>
<comment type="caution">
    <text evidence="8">The sequence shown here is derived from an EMBL/GenBank/DDBJ whole genome shotgun (WGS) entry which is preliminary data.</text>
</comment>
<dbReference type="Proteomes" id="UP000734854">
    <property type="component" value="Unassembled WGS sequence"/>
</dbReference>
<dbReference type="SUPFAM" id="SSF52087">
    <property type="entry name" value="CRAL/TRIO domain"/>
    <property type="match status" value="1"/>
</dbReference>
<dbReference type="PROSITE" id="PS50191">
    <property type="entry name" value="CRAL_TRIO"/>
    <property type="match status" value="1"/>
</dbReference>
<dbReference type="GO" id="GO:0005886">
    <property type="term" value="C:plasma membrane"/>
    <property type="evidence" value="ECO:0007669"/>
    <property type="project" value="UniProtKB-SubCell"/>
</dbReference>
<dbReference type="Pfam" id="PF03765">
    <property type="entry name" value="CRAL_TRIO_N"/>
    <property type="match status" value="1"/>
</dbReference>
<accession>A0A8J5F3Z6</accession>
<evidence type="ECO:0000313" key="8">
    <source>
        <dbReference type="EMBL" id="KAG6481121.1"/>
    </source>
</evidence>
<name>A0A8J5F3Z6_ZINOF</name>
<gene>
    <name evidence="8" type="ORF">ZIOFF_057714</name>
</gene>
<evidence type="ECO:0000256" key="3">
    <source>
        <dbReference type="ARBA" id="ARBA00022927"/>
    </source>
</evidence>
<feature type="region of interest" description="Disordered" evidence="6">
    <location>
        <begin position="1"/>
        <end position="28"/>
    </location>
</feature>
<dbReference type="GO" id="GO:0000139">
    <property type="term" value="C:Golgi membrane"/>
    <property type="evidence" value="ECO:0007669"/>
    <property type="project" value="UniProtKB-SubCell"/>
</dbReference>
<evidence type="ECO:0000259" key="7">
    <source>
        <dbReference type="PROSITE" id="PS50191"/>
    </source>
</evidence>
<evidence type="ECO:0000256" key="2">
    <source>
        <dbReference type="ARBA" id="ARBA00004395"/>
    </source>
</evidence>
<comment type="similarity">
    <text evidence="5">Belongs to the SFH family.</text>
</comment>